<sequence length="271" mass="29689">MGERGDIIKRLHRALKEKGIDRAASSWVVAGEQATGPVIGRLVDRGLDDELKGSAWAIVDGVDGHARHIRLPTLDAASDAPAGAIVELRRFESADGRRRAALAVRSDLAIGEQVTARGATWLDRQLIAREPVALGDAGFGAELRDALARRRAHLVEQGIARQEGEKVFYPRGMLATLQQRERDDLASRLERETGLIHSPSVAGEYVTGTYRRRFTLGGGRMAMIDDGLQFQLVPWTPSLERKRGQHVSGVGRDDDGVDWSFGRKRDMGIGL</sequence>
<dbReference type="Proteomes" id="UP000032679">
    <property type="component" value="Unassembled WGS sequence"/>
</dbReference>
<evidence type="ECO:0000313" key="1">
    <source>
        <dbReference type="EMBL" id="GAN53201.1"/>
    </source>
</evidence>
<gene>
    <name evidence="1" type="ORF">Tasa_008_001</name>
</gene>
<dbReference type="InterPro" id="IPR021795">
    <property type="entry name" value="DUF3363"/>
</dbReference>
<reference evidence="1 2" key="1">
    <citation type="submission" date="2012-10" db="EMBL/GenBank/DDBJ databases">
        <title>Genome sequencing of Tanticharoenia sakaeratensis NBRC 103193.</title>
        <authorList>
            <person name="Azuma Y."/>
            <person name="Hadano H."/>
            <person name="Hirakawa H."/>
            <person name="Matsushita K."/>
        </authorList>
    </citation>
    <scope>NUCLEOTIDE SEQUENCE [LARGE SCALE GENOMIC DNA]</scope>
    <source>
        <strain evidence="1 2">NBRC 103193</strain>
    </source>
</reference>
<name>A0A0D6MI66_9PROT</name>
<dbReference type="STRING" id="1231623.Tasa_008_001"/>
<dbReference type="Pfam" id="PF11843">
    <property type="entry name" value="DUF3363"/>
    <property type="match status" value="1"/>
</dbReference>
<dbReference type="AlphaFoldDB" id="A0A0D6MI66"/>
<accession>A0A0D6MI66</accession>
<comment type="caution">
    <text evidence="1">The sequence shown here is derived from an EMBL/GenBank/DDBJ whole genome shotgun (WGS) entry which is preliminary data.</text>
</comment>
<evidence type="ECO:0000313" key="2">
    <source>
        <dbReference type="Proteomes" id="UP000032679"/>
    </source>
</evidence>
<protein>
    <submittedName>
        <fullName evidence="1">Uncharacterized protein</fullName>
    </submittedName>
</protein>
<dbReference type="EMBL" id="BALE01000008">
    <property type="protein sequence ID" value="GAN53201.1"/>
    <property type="molecule type" value="Genomic_DNA"/>
</dbReference>
<organism evidence="1 2">
    <name type="scientific">Tanticharoenia sakaeratensis NBRC 103193</name>
    <dbReference type="NCBI Taxonomy" id="1231623"/>
    <lineage>
        <taxon>Bacteria</taxon>
        <taxon>Pseudomonadati</taxon>
        <taxon>Pseudomonadota</taxon>
        <taxon>Alphaproteobacteria</taxon>
        <taxon>Acetobacterales</taxon>
        <taxon>Acetobacteraceae</taxon>
        <taxon>Tanticharoenia</taxon>
    </lineage>
</organism>
<keyword evidence="2" id="KW-1185">Reference proteome</keyword>
<proteinExistence type="predicted"/>